<reference evidence="2 3" key="1">
    <citation type="submission" date="2015-04" db="EMBL/GenBank/DDBJ databases">
        <authorList>
            <person name="Syromyatnikov M.Y."/>
            <person name="Popov V.N."/>
        </authorList>
    </citation>
    <scope>NUCLEOTIDE SEQUENCE [LARGE SCALE GENOMIC DNA]</scope>
</reference>
<feature type="region of interest" description="Disordered" evidence="1">
    <location>
        <begin position="1"/>
        <end position="20"/>
    </location>
</feature>
<gene>
    <name evidence="2" type="ORF">CLUMA_CG005221</name>
</gene>
<dbReference type="EMBL" id="CVRI01000021">
    <property type="protein sequence ID" value="CRK91566.1"/>
    <property type="molecule type" value="Genomic_DNA"/>
</dbReference>
<evidence type="ECO:0000256" key="1">
    <source>
        <dbReference type="SAM" id="MobiDB-lite"/>
    </source>
</evidence>
<evidence type="ECO:0000313" key="3">
    <source>
        <dbReference type="Proteomes" id="UP000183832"/>
    </source>
</evidence>
<keyword evidence="3" id="KW-1185">Reference proteome</keyword>
<evidence type="ECO:0000313" key="2">
    <source>
        <dbReference type="EMBL" id="CRK91566.1"/>
    </source>
</evidence>
<protein>
    <submittedName>
        <fullName evidence="2">CLUMA_CG005221, isoform A</fullName>
    </submittedName>
</protein>
<dbReference type="Proteomes" id="UP000183832">
    <property type="component" value="Unassembled WGS sequence"/>
</dbReference>
<dbReference type="AlphaFoldDB" id="A0A1J1HYF6"/>
<sequence length="93" mass="10649">MFSFNGGNKTKLKEYDDTRTPRTKRVSMSLSYRFLVVANTQNIKSGLTINSPKINFFPNSFRCVISKKNFVLTKRFILSSHSNEVVKTSNNHA</sequence>
<name>A0A1J1HYF6_9DIPT</name>
<proteinExistence type="predicted"/>
<organism evidence="2 3">
    <name type="scientific">Clunio marinus</name>
    <dbReference type="NCBI Taxonomy" id="568069"/>
    <lineage>
        <taxon>Eukaryota</taxon>
        <taxon>Metazoa</taxon>
        <taxon>Ecdysozoa</taxon>
        <taxon>Arthropoda</taxon>
        <taxon>Hexapoda</taxon>
        <taxon>Insecta</taxon>
        <taxon>Pterygota</taxon>
        <taxon>Neoptera</taxon>
        <taxon>Endopterygota</taxon>
        <taxon>Diptera</taxon>
        <taxon>Nematocera</taxon>
        <taxon>Chironomoidea</taxon>
        <taxon>Chironomidae</taxon>
        <taxon>Clunio</taxon>
    </lineage>
</organism>
<accession>A0A1J1HYF6</accession>
<feature type="compositionally biased region" description="Basic and acidic residues" evidence="1">
    <location>
        <begin position="11"/>
        <end position="20"/>
    </location>
</feature>